<proteinExistence type="predicted"/>
<protein>
    <submittedName>
        <fullName evidence="2">ParA family protein</fullName>
    </submittedName>
</protein>
<dbReference type="RefSeq" id="WP_282516650.1">
    <property type="nucleotide sequence ID" value="NZ_JASCIR010000040.1"/>
</dbReference>
<comment type="caution">
    <text evidence="2">The sequence shown here is derived from an EMBL/GenBank/DDBJ whole genome shotgun (WGS) entry which is preliminary data.</text>
</comment>
<dbReference type="SUPFAM" id="SSF52540">
    <property type="entry name" value="P-loop containing nucleoside triphosphate hydrolases"/>
    <property type="match status" value="1"/>
</dbReference>
<dbReference type="Pfam" id="PF13614">
    <property type="entry name" value="AAA_31"/>
    <property type="match status" value="1"/>
</dbReference>
<dbReference type="Gene3D" id="3.40.50.300">
    <property type="entry name" value="P-loop containing nucleotide triphosphate hydrolases"/>
    <property type="match status" value="1"/>
</dbReference>
<dbReference type="Proteomes" id="UP001224661">
    <property type="component" value="Unassembled WGS sequence"/>
</dbReference>
<dbReference type="InterPro" id="IPR025669">
    <property type="entry name" value="AAA_dom"/>
</dbReference>
<keyword evidence="3" id="KW-1185">Reference proteome</keyword>
<evidence type="ECO:0000313" key="2">
    <source>
        <dbReference type="EMBL" id="MDI3390171.1"/>
    </source>
</evidence>
<accession>A0ABT6S0G1</accession>
<feature type="domain" description="AAA" evidence="1">
    <location>
        <begin position="7"/>
        <end position="182"/>
    </location>
</feature>
<organism evidence="2 3">
    <name type="scientific">Streptomyces solicavernae</name>
    <dbReference type="NCBI Taxonomy" id="3043614"/>
    <lineage>
        <taxon>Bacteria</taxon>
        <taxon>Bacillati</taxon>
        <taxon>Actinomycetota</taxon>
        <taxon>Actinomycetes</taxon>
        <taxon>Kitasatosporales</taxon>
        <taxon>Streptomycetaceae</taxon>
        <taxon>Streptomyces</taxon>
    </lineage>
</organism>
<reference evidence="2 3" key="1">
    <citation type="submission" date="2023-05" db="EMBL/GenBank/DDBJ databases">
        <title>Draft genome sequence of Streptomyces sp. B-S-A8 isolated from a cave soil in Thailand.</title>
        <authorList>
            <person name="Chamroensaksri N."/>
            <person name="Muangham S."/>
        </authorList>
    </citation>
    <scope>NUCLEOTIDE SEQUENCE [LARGE SCALE GENOMIC DNA]</scope>
    <source>
        <strain evidence="2 3">B-S-A8</strain>
    </source>
</reference>
<name>A0ABT6S0G1_9ACTN</name>
<dbReference type="PANTHER" id="PTHR13696">
    <property type="entry name" value="P-LOOP CONTAINING NUCLEOSIDE TRIPHOSPHATE HYDROLASE"/>
    <property type="match status" value="1"/>
</dbReference>
<sequence length="261" mass="28737">MWIGTGKGKGGAGCTTAALELAYAATRRRRPDGKRRTVGVLDLDPQSNATDVLEPASRRIGIKDVLAPNDPLPLREVLVPTMWPGVMVAPSSRFLANREADLTPDGIGALRRARITGELDGLVDDVIVDLPKDVGKISATGLLGLEHLFITARATLWGAQGAEEMRFTAQRIASKGNPELRIAGYIIAAYEDSDDAERVKGEMQTRFGELLLDPPVPRRSRVPEALESYHTPCREFDNELIEVADIYQQFYDRLLDDETRK</sequence>
<evidence type="ECO:0000259" key="1">
    <source>
        <dbReference type="Pfam" id="PF13614"/>
    </source>
</evidence>
<dbReference type="InterPro" id="IPR050678">
    <property type="entry name" value="DNA_Partitioning_ATPase"/>
</dbReference>
<dbReference type="InterPro" id="IPR027417">
    <property type="entry name" value="P-loop_NTPase"/>
</dbReference>
<dbReference type="EMBL" id="JASCIR010000040">
    <property type="protein sequence ID" value="MDI3390171.1"/>
    <property type="molecule type" value="Genomic_DNA"/>
</dbReference>
<evidence type="ECO:0000313" key="3">
    <source>
        <dbReference type="Proteomes" id="UP001224661"/>
    </source>
</evidence>
<gene>
    <name evidence="2" type="ORF">QIS99_28855</name>
</gene>
<dbReference type="PANTHER" id="PTHR13696:SF99">
    <property type="entry name" value="COBYRINIC ACID AC-DIAMIDE SYNTHASE"/>
    <property type="match status" value="1"/>
</dbReference>